<dbReference type="RefSeq" id="WP_002986510.1">
    <property type="nucleotide sequence ID" value="NZ_CP068108.1"/>
</dbReference>
<dbReference type="GeneID" id="93528447"/>
<accession>A0A9Q6Z5X3</accession>
<proteinExistence type="predicted"/>
<reference evidence="1 2" key="1">
    <citation type="submission" date="2021-01" db="EMBL/GenBank/DDBJ databases">
        <title>FDA dAtabase for Regulatory Grade micrObial Sequences (FDA-ARGOS): Supporting development and validation of Infectious Disease Dx tests.</title>
        <authorList>
            <person name="Sproer C."/>
            <person name="Gronow S."/>
            <person name="Severitt S."/>
            <person name="Schroder I."/>
            <person name="Tallon L."/>
            <person name="Sadzewicz L."/>
            <person name="Zhao X."/>
            <person name="Boylan J."/>
            <person name="Ott S."/>
            <person name="Bowen H."/>
            <person name="Vavikolanu K."/>
            <person name="Mehta A."/>
            <person name="Aluvathingal J."/>
            <person name="Nadendla S."/>
            <person name="Lowell S."/>
            <person name="Myers T."/>
            <person name="Yan Y."/>
            <person name="Sichtig H."/>
        </authorList>
    </citation>
    <scope>NUCLEOTIDE SEQUENCE [LARGE SCALE GENOMIC DNA]</scope>
    <source>
        <strain evidence="1 2">FDAARGOS_1131</strain>
    </source>
</reference>
<gene>
    <name evidence="1" type="ORF">I6I88_12305</name>
</gene>
<protein>
    <submittedName>
        <fullName evidence="1">Uncharacterized protein</fullName>
    </submittedName>
</protein>
<evidence type="ECO:0000313" key="2">
    <source>
        <dbReference type="Proteomes" id="UP000596202"/>
    </source>
</evidence>
<dbReference type="AlphaFoldDB" id="A0A9Q6Z5X3"/>
<dbReference type="EMBL" id="CP068108">
    <property type="protein sequence ID" value="QQT98991.1"/>
    <property type="molecule type" value="Genomic_DNA"/>
</dbReference>
<organism evidence="1 2">
    <name type="scientific">Myroides odoratus</name>
    <name type="common">Flavobacterium odoratum</name>
    <dbReference type="NCBI Taxonomy" id="256"/>
    <lineage>
        <taxon>Bacteria</taxon>
        <taxon>Pseudomonadati</taxon>
        <taxon>Bacteroidota</taxon>
        <taxon>Flavobacteriia</taxon>
        <taxon>Flavobacteriales</taxon>
        <taxon>Flavobacteriaceae</taxon>
        <taxon>Myroides</taxon>
    </lineage>
</organism>
<name>A0A9Q6Z5X3_MYROD</name>
<dbReference type="Proteomes" id="UP000596202">
    <property type="component" value="Chromosome"/>
</dbReference>
<sequence>MKTAIYIPTGETVQLTNETRDLYGQEEMKVIFPNGAEHFEFMDDLNFEA</sequence>
<evidence type="ECO:0000313" key="1">
    <source>
        <dbReference type="EMBL" id="QQT98991.1"/>
    </source>
</evidence>